<protein>
    <submittedName>
        <fullName evidence="1">Uncharacterized protein</fullName>
    </submittedName>
</protein>
<evidence type="ECO:0000313" key="2">
    <source>
        <dbReference type="Proteomes" id="UP001048976"/>
    </source>
</evidence>
<dbReference type="Proteomes" id="UP001048976">
    <property type="component" value="Unassembled WGS sequence"/>
</dbReference>
<organism evidence="1 2">
    <name type="scientific">Pseudomonas azadiae</name>
    <dbReference type="NCBI Taxonomy" id="2843612"/>
    <lineage>
        <taxon>Bacteria</taxon>
        <taxon>Pseudomonadati</taxon>
        <taxon>Pseudomonadota</taxon>
        <taxon>Gammaproteobacteria</taxon>
        <taxon>Pseudomonadales</taxon>
        <taxon>Pseudomonadaceae</taxon>
        <taxon>Pseudomonas</taxon>
    </lineage>
</organism>
<gene>
    <name evidence="1" type="ORF">KVG91_09765</name>
</gene>
<dbReference type="Gene3D" id="3.40.1760.20">
    <property type="match status" value="1"/>
</dbReference>
<name>A0ABS6NXE7_9PSED</name>
<keyword evidence="2" id="KW-1185">Reference proteome</keyword>
<proteinExistence type="predicted"/>
<comment type="caution">
    <text evidence="1">The sequence shown here is derived from an EMBL/GenBank/DDBJ whole genome shotgun (WGS) entry which is preliminary data.</text>
</comment>
<dbReference type="EMBL" id="JAHSTY010000001">
    <property type="protein sequence ID" value="MBV4452883.1"/>
    <property type="molecule type" value="Genomic_DNA"/>
</dbReference>
<accession>A0ABS6NXE7</accession>
<sequence length="110" mass="12403">MKIICTPLTLEAMNLLDINDCPDSLLESVTLTDDEYEQFLESGALEAINNTLGKMIDDYEDEAIDNIDELNKSLAILKDHLTLGNSLTMKKLINLNTLAIKNRTGLFFYF</sequence>
<reference evidence="1" key="1">
    <citation type="submission" date="2021-06" db="EMBL/GenBank/DDBJ databases">
        <title>Updating the genus Pseudomonas: Description of 43 new species and partition of the Pseudomonas putida group.</title>
        <authorList>
            <person name="Girard L."/>
            <person name="Lood C."/>
            <person name="Vandamme P."/>
            <person name="Rokni-Zadeh H."/>
            <person name="Van Noort V."/>
            <person name="Hofte M."/>
            <person name="Lavigne R."/>
            <person name="De Mot R."/>
        </authorList>
    </citation>
    <scope>NUCLEOTIDE SEQUENCE</scope>
    <source>
        <strain evidence="1">SWRI103</strain>
    </source>
</reference>
<dbReference type="InterPro" id="IPR038223">
    <property type="entry name" value="DMP12_sf"/>
</dbReference>
<evidence type="ECO:0000313" key="1">
    <source>
        <dbReference type="EMBL" id="MBV4452883.1"/>
    </source>
</evidence>